<evidence type="ECO:0000313" key="2">
    <source>
        <dbReference type="Proteomes" id="UP000024332"/>
    </source>
</evidence>
<sequence length="423" mass="48304">MKLAVLGSNKLVTTTDAILTEIFAGVRPDEVIILAEEEPKKPFNELKNVLSVVGLNAEIKAKVLGEGVKSWRENIPSVEADVADVTPGRKYMAYAVLAYSKTREIRYAYLKEEQKGYKIFGYVPFDKIKLLEMRSGNEVQLDPPKTKRGLERKVKLSTDSLNALINIYSLLGEVTIRYDQNEMKKKDLSKQNFYDLSNEEQMCLTRSGFFKFEREKDVMQEAMGDSFFFADTNIYIKIGDRLRDIAYNRASGMRLLSSRAVYNELIEHTKNTQRDNSVIMFHLGMSTYRRLHQPPLTSEIRGQGDIPLIFEAKKLKAELPNNLVIITQDKRVSSSSSSQGVKSIYVGNPSPSMNGNIGEFLYCLSFYKNIDIVVKGERMAELHNEVLSDNFTNKLSQIKTINDEYNYPKFLSELEKFLMPSEH</sequence>
<organism evidence="1 2">
    <name type="scientific">Candidatus Acidianus copahuensis</name>
    <dbReference type="NCBI Taxonomy" id="1160895"/>
    <lineage>
        <taxon>Archaea</taxon>
        <taxon>Thermoproteota</taxon>
        <taxon>Thermoprotei</taxon>
        <taxon>Sulfolobales</taxon>
        <taxon>Sulfolobaceae</taxon>
        <taxon>Acidianus</taxon>
    </lineage>
</organism>
<dbReference type="AlphaFoldDB" id="A0A031LS83"/>
<dbReference type="RefSeq" id="WP_048099199.1">
    <property type="nucleotide sequence ID" value="NZ_JFZT01000035.1"/>
</dbReference>
<keyword evidence="2" id="KW-1185">Reference proteome</keyword>
<name>A0A031LS83_9CREN</name>
<reference evidence="1 2" key="1">
    <citation type="submission" date="2014-03" db="EMBL/GenBank/DDBJ databases">
        <title>Draft genome sequence of the novel thermoacidophilic archaea Acidianus copahuensis ALE1 strain, isolated from Copahue volcanic area in Neuquen Argentina.</title>
        <authorList>
            <person name="Urbieta M.S."/>
            <person name="Rascovan N."/>
            <person name="Castro C."/>
            <person name="Revale S."/>
            <person name="Giaveno M.A."/>
            <person name="Vazquez M.P."/>
            <person name="Donati E.R."/>
        </authorList>
    </citation>
    <scope>NUCLEOTIDE SEQUENCE [LARGE SCALE GENOMIC DNA]</scope>
    <source>
        <strain evidence="1 2">ALE1</strain>
    </source>
</reference>
<evidence type="ECO:0000313" key="1">
    <source>
        <dbReference type="EMBL" id="EZQ10008.1"/>
    </source>
</evidence>
<comment type="caution">
    <text evidence="1">The sequence shown here is derived from an EMBL/GenBank/DDBJ whole genome shotgun (WGS) entry which is preliminary data.</text>
</comment>
<proteinExistence type="predicted"/>
<accession>A0A031LS83</accession>
<dbReference type="OrthoDB" id="43803at2157"/>
<gene>
    <name evidence="1" type="ORF">CM19_04500</name>
</gene>
<dbReference type="Proteomes" id="UP000024332">
    <property type="component" value="Unassembled WGS sequence"/>
</dbReference>
<dbReference type="EMBL" id="JFZT01000035">
    <property type="protein sequence ID" value="EZQ10008.1"/>
    <property type="molecule type" value="Genomic_DNA"/>
</dbReference>
<protein>
    <submittedName>
        <fullName evidence="1">Uncharacterized protein</fullName>
    </submittedName>
</protein>